<dbReference type="OrthoDB" id="421951at2759"/>
<evidence type="ECO:0000313" key="3">
    <source>
        <dbReference type="Proteomes" id="UP001151287"/>
    </source>
</evidence>
<dbReference type="Gene3D" id="3.90.1720.10">
    <property type="entry name" value="endopeptidase domain like (from Nostoc punctiforme)"/>
    <property type="match status" value="1"/>
</dbReference>
<dbReference type="AlphaFoldDB" id="A0A9Q0C2D6"/>
<keyword evidence="3" id="KW-1185">Reference proteome</keyword>
<comment type="caution">
    <text evidence="2">The sequence shown here is derived from an EMBL/GenBank/DDBJ whole genome shotgun (WGS) entry which is preliminary data.</text>
</comment>
<dbReference type="PROSITE" id="PS51934">
    <property type="entry name" value="LRAT"/>
    <property type="match status" value="1"/>
</dbReference>
<proteinExistence type="predicted"/>
<evidence type="ECO:0000313" key="2">
    <source>
        <dbReference type="EMBL" id="KAJ1685987.1"/>
    </source>
</evidence>
<protein>
    <recommendedName>
        <fullName evidence="1">LRAT domain-containing protein</fullName>
    </recommendedName>
</protein>
<dbReference type="SUPFAM" id="SSF54001">
    <property type="entry name" value="Cysteine proteinases"/>
    <property type="match status" value="1"/>
</dbReference>
<feature type="domain" description="LRAT" evidence="1">
    <location>
        <begin position="20"/>
        <end position="174"/>
    </location>
</feature>
<sequence length="252" mass="27778">MMQVRSNKIRIEELKPGDHIYTWRFNLYTHHGIYLGDHKVIHFTSSGGSSTTSSSSSRHISVCSACQNCTDALHQLPTHQTQAPSQGGVIISCLDTFLNGGDLCRYAYSLSAQGFMTQAYSGTGTTAHSDPPNDVLHRARFLLKANGFGAYSLFKNNCEDFAIYCKTSLVEKKFTIFSRSGQVNSLTTSFLGLGSIFGGGLNGILLGGIFGGFRGILNPISMQSIYCYMFDVGIRRDFVKVPVERLVEYIHR</sequence>
<organism evidence="2 3">
    <name type="scientific">Rhynchospora breviuscula</name>
    <dbReference type="NCBI Taxonomy" id="2022672"/>
    <lineage>
        <taxon>Eukaryota</taxon>
        <taxon>Viridiplantae</taxon>
        <taxon>Streptophyta</taxon>
        <taxon>Embryophyta</taxon>
        <taxon>Tracheophyta</taxon>
        <taxon>Spermatophyta</taxon>
        <taxon>Magnoliopsida</taxon>
        <taxon>Liliopsida</taxon>
        <taxon>Poales</taxon>
        <taxon>Cyperaceae</taxon>
        <taxon>Cyperoideae</taxon>
        <taxon>Rhynchosporeae</taxon>
        <taxon>Rhynchospora</taxon>
    </lineage>
</organism>
<dbReference type="InterPro" id="IPR007053">
    <property type="entry name" value="LRAT_dom"/>
</dbReference>
<accession>A0A9Q0C2D6</accession>
<reference evidence="2" key="1">
    <citation type="journal article" date="2022" name="Cell">
        <title>Repeat-based holocentromeres influence genome architecture and karyotype evolution.</title>
        <authorList>
            <person name="Hofstatter P.G."/>
            <person name="Thangavel G."/>
            <person name="Lux T."/>
            <person name="Neumann P."/>
            <person name="Vondrak T."/>
            <person name="Novak P."/>
            <person name="Zhang M."/>
            <person name="Costa L."/>
            <person name="Castellani M."/>
            <person name="Scott A."/>
            <person name="Toegelov H."/>
            <person name="Fuchs J."/>
            <person name="Mata-Sucre Y."/>
            <person name="Dias Y."/>
            <person name="Vanzela A.L.L."/>
            <person name="Huettel B."/>
            <person name="Almeida C.C.S."/>
            <person name="Simkova H."/>
            <person name="Souza G."/>
            <person name="Pedrosa-Harand A."/>
            <person name="Macas J."/>
            <person name="Mayer K.F.X."/>
            <person name="Houben A."/>
            <person name="Marques A."/>
        </authorList>
    </citation>
    <scope>NUCLEOTIDE SEQUENCE</scope>
    <source>
        <strain evidence="2">RhyBre1mFocal</strain>
    </source>
</reference>
<evidence type="ECO:0000259" key="1">
    <source>
        <dbReference type="PROSITE" id="PS51934"/>
    </source>
</evidence>
<dbReference type="PANTHER" id="PTHR46137:SF3">
    <property type="entry name" value="OS05G0310600 PROTEIN"/>
    <property type="match status" value="1"/>
</dbReference>
<dbReference type="Proteomes" id="UP001151287">
    <property type="component" value="Unassembled WGS sequence"/>
</dbReference>
<name>A0A9Q0C2D6_9POAL</name>
<dbReference type="EMBL" id="JAMQYH010000005">
    <property type="protein sequence ID" value="KAJ1685987.1"/>
    <property type="molecule type" value="Genomic_DNA"/>
</dbReference>
<gene>
    <name evidence="2" type="ORF">LUZ63_017377</name>
</gene>
<dbReference type="Pfam" id="PF04970">
    <property type="entry name" value="LRAT"/>
    <property type="match status" value="1"/>
</dbReference>
<dbReference type="InterPro" id="IPR038765">
    <property type="entry name" value="Papain-like_cys_pep_sf"/>
</dbReference>
<dbReference type="PANTHER" id="PTHR46137">
    <property type="entry name" value="OS05G0310600 PROTEIN"/>
    <property type="match status" value="1"/>
</dbReference>